<evidence type="ECO:0000256" key="3">
    <source>
        <dbReference type="ARBA" id="ARBA00023125"/>
    </source>
</evidence>
<dbReference type="InterPro" id="IPR005119">
    <property type="entry name" value="LysR_subst-bd"/>
</dbReference>
<dbReference type="CDD" id="cd05466">
    <property type="entry name" value="PBP2_LTTR_substrate"/>
    <property type="match status" value="1"/>
</dbReference>
<dbReference type="EMBL" id="JBEPLJ010000018">
    <property type="protein sequence ID" value="MET3588028.1"/>
    <property type="molecule type" value="Genomic_DNA"/>
</dbReference>
<keyword evidence="2" id="KW-0805">Transcription regulation</keyword>
<dbReference type="Gene3D" id="3.40.190.10">
    <property type="entry name" value="Periplasmic binding protein-like II"/>
    <property type="match status" value="2"/>
</dbReference>
<dbReference type="PANTHER" id="PTHR30419">
    <property type="entry name" value="HTH-TYPE TRANSCRIPTIONAL REGULATOR YBHD"/>
    <property type="match status" value="1"/>
</dbReference>
<reference evidence="6 7" key="1">
    <citation type="submission" date="2024-06" db="EMBL/GenBank/DDBJ databases">
        <title>Genomic Encyclopedia of Type Strains, Phase IV (KMG-IV): sequencing the most valuable type-strain genomes for metagenomic binning, comparative biology and taxonomic classification.</title>
        <authorList>
            <person name="Goeker M."/>
        </authorList>
    </citation>
    <scope>NUCLEOTIDE SEQUENCE [LARGE SCALE GENOMIC DNA]</scope>
    <source>
        <strain evidence="6 7">DSM 105042</strain>
    </source>
</reference>
<sequence>MRLLVSRHLENFLALYEAGNMHVAADKKGVTQPALTKSLKLLEEDLGVELFRRGPRGLDPTDAAIRLYRHARAIDQEARFASLDIKELHANLRGMMRIGVGPVVAVSVFPGALMQLHNHLPTMEISVETGISDHLLQSLSKRNIDVVVAARPDMPLDEEFSSLPIHKSDMLVICRKDHPLLFEHAVTRQTLSAFRRVGFVEDKEFERRAQSCFGALNSFQLKPVLQTTSLTIMFGVLANSDYYAIVSDMIVARARREGLDAVRTSEALWQLDIELICKTSLINSRPVALLRQCLQQPSGL</sequence>
<dbReference type="InterPro" id="IPR036388">
    <property type="entry name" value="WH-like_DNA-bd_sf"/>
</dbReference>
<organism evidence="6 7">
    <name type="scientific">Pseudorhizobium tarimense</name>
    <dbReference type="NCBI Taxonomy" id="1079109"/>
    <lineage>
        <taxon>Bacteria</taxon>
        <taxon>Pseudomonadati</taxon>
        <taxon>Pseudomonadota</taxon>
        <taxon>Alphaproteobacteria</taxon>
        <taxon>Hyphomicrobiales</taxon>
        <taxon>Rhizobiaceae</taxon>
        <taxon>Rhizobium/Agrobacterium group</taxon>
        <taxon>Pseudorhizobium</taxon>
    </lineage>
</organism>
<dbReference type="Pfam" id="PF00126">
    <property type="entry name" value="HTH_1"/>
    <property type="match status" value="1"/>
</dbReference>
<evidence type="ECO:0000256" key="2">
    <source>
        <dbReference type="ARBA" id="ARBA00023015"/>
    </source>
</evidence>
<accession>A0ABV2HBX5</accession>
<dbReference type="Gene3D" id="1.10.10.10">
    <property type="entry name" value="Winged helix-like DNA-binding domain superfamily/Winged helix DNA-binding domain"/>
    <property type="match status" value="1"/>
</dbReference>
<keyword evidence="7" id="KW-1185">Reference proteome</keyword>
<comment type="similarity">
    <text evidence="1">Belongs to the LysR transcriptional regulatory family.</text>
</comment>
<evidence type="ECO:0000256" key="4">
    <source>
        <dbReference type="ARBA" id="ARBA00023163"/>
    </source>
</evidence>
<dbReference type="Proteomes" id="UP001549031">
    <property type="component" value="Unassembled WGS sequence"/>
</dbReference>
<dbReference type="PRINTS" id="PR00039">
    <property type="entry name" value="HTHLYSR"/>
</dbReference>
<dbReference type="RefSeq" id="WP_247245774.1">
    <property type="nucleotide sequence ID" value="NZ_JALJRA010000019.1"/>
</dbReference>
<dbReference type="GO" id="GO:0003677">
    <property type="term" value="F:DNA binding"/>
    <property type="evidence" value="ECO:0007669"/>
    <property type="project" value="UniProtKB-KW"/>
</dbReference>
<dbReference type="PROSITE" id="PS50931">
    <property type="entry name" value="HTH_LYSR"/>
    <property type="match status" value="1"/>
</dbReference>
<gene>
    <name evidence="6" type="ORF">ABID21_004161</name>
</gene>
<evidence type="ECO:0000313" key="7">
    <source>
        <dbReference type="Proteomes" id="UP001549031"/>
    </source>
</evidence>
<comment type="caution">
    <text evidence="6">The sequence shown here is derived from an EMBL/GenBank/DDBJ whole genome shotgun (WGS) entry which is preliminary data.</text>
</comment>
<dbReference type="SUPFAM" id="SSF46785">
    <property type="entry name" value="Winged helix' DNA-binding domain"/>
    <property type="match status" value="1"/>
</dbReference>
<proteinExistence type="inferred from homology"/>
<keyword evidence="3 6" id="KW-0238">DNA-binding</keyword>
<dbReference type="InterPro" id="IPR050950">
    <property type="entry name" value="HTH-type_LysR_regulators"/>
</dbReference>
<dbReference type="InterPro" id="IPR000847">
    <property type="entry name" value="LysR_HTH_N"/>
</dbReference>
<evidence type="ECO:0000259" key="5">
    <source>
        <dbReference type="PROSITE" id="PS50931"/>
    </source>
</evidence>
<dbReference type="Pfam" id="PF03466">
    <property type="entry name" value="LysR_substrate"/>
    <property type="match status" value="1"/>
</dbReference>
<protein>
    <submittedName>
        <fullName evidence="6">DNA-binding transcriptional LysR family regulator</fullName>
    </submittedName>
</protein>
<name>A0ABV2HBX5_9HYPH</name>
<dbReference type="SUPFAM" id="SSF53850">
    <property type="entry name" value="Periplasmic binding protein-like II"/>
    <property type="match status" value="1"/>
</dbReference>
<keyword evidence="4" id="KW-0804">Transcription</keyword>
<evidence type="ECO:0000256" key="1">
    <source>
        <dbReference type="ARBA" id="ARBA00009437"/>
    </source>
</evidence>
<feature type="domain" description="HTH lysR-type" evidence="5">
    <location>
        <begin position="1"/>
        <end position="61"/>
    </location>
</feature>
<evidence type="ECO:0000313" key="6">
    <source>
        <dbReference type="EMBL" id="MET3588028.1"/>
    </source>
</evidence>
<dbReference type="InterPro" id="IPR036390">
    <property type="entry name" value="WH_DNA-bd_sf"/>
</dbReference>